<gene>
    <name evidence="2" type="ORF">DWX53_01245</name>
</gene>
<evidence type="ECO:0000313" key="3">
    <source>
        <dbReference type="Proteomes" id="UP000283630"/>
    </source>
</evidence>
<evidence type="ECO:0000259" key="1">
    <source>
        <dbReference type="Pfam" id="PF00149"/>
    </source>
</evidence>
<sequence>MIWFTSDMHLGHEKALDFTIRPWQQIDEMNEGIIANINAKVKKKDELYILGDYSFRIPALEAAVLRKKIICEKVHLVPGNHDKDWNHKPVQGTFIVEPPIKVLKENDRKFVLSHFPMMDWQSMSHESIHLHGHIHSQGSLYNEMNRMQGVYRYDVGVDANNYTPVSMEEILTWFDGVECHGRVKWKDWVNTTGDENVQRRLAGL</sequence>
<accession>A0A412MHZ7</accession>
<dbReference type="Pfam" id="PF00149">
    <property type="entry name" value="Metallophos"/>
    <property type="match status" value="1"/>
</dbReference>
<dbReference type="Proteomes" id="UP000283630">
    <property type="component" value="Unassembled WGS sequence"/>
</dbReference>
<organism evidence="2 3">
    <name type="scientific">Dorea formicigenerans</name>
    <dbReference type="NCBI Taxonomy" id="39486"/>
    <lineage>
        <taxon>Bacteria</taxon>
        <taxon>Bacillati</taxon>
        <taxon>Bacillota</taxon>
        <taxon>Clostridia</taxon>
        <taxon>Lachnospirales</taxon>
        <taxon>Lachnospiraceae</taxon>
        <taxon>Dorea</taxon>
    </lineage>
</organism>
<comment type="caution">
    <text evidence="2">The sequence shown here is derived from an EMBL/GenBank/DDBJ whole genome shotgun (WGS) entry which is preliminary data.</text>
</comment>
<dbReference type="RefSeq" id="WP_118145114.1">
    <property type="nucleotide sequence ID" value="NZ_QRWH01000001.1"/>
</dbReference>
<reference evidence="2 3" key="1">
    <citation type="submission" date="2018-08" db="EMBL/GenBank/DDBJ databases">
        <title>A genome reference for cultivated species of the human gut microbiota.</title>
        <authorList>
            <person name="Zou Y."/>
            <person name="Xue W."/>
            <person name="Luo G."/>
        </authorList>
    </citation>
    <scope>NUCLEOTIDE SEQUENCE [LARGE SCALE GENOMIC DNA]</scope>
    <source>
        <strain evidence="2 3">AF19-4AC</strain>
    </source>
</reference>
<name>A0A412MHZ7_9FIRM</name>
<dbReference type="EMBL" id="QRWH01000001">
    <property type="protein sequence ID" value="RGT12208.1"/>
    <property type="molecule type" value="Genomic_DNA"/>
</dbReference>
<protein>
    <recommendedName>
        <fullName evidence="1">Calcineurin-like phosphoesterase domain-containing protein</fullName>
    </recommendedName>
</protein>
<dbReference type="AlphaFoldDB" id="A0A412MHZ7"/>
<feature type="domain" description="Calcineurin-like phosphoesterase" evidence="1">
    <location>
        <begin position="2"/>
        <end position="134"/>
    </location>
</feature>
<dbReference type="InterPro" id="IPR004843">
    <property type="entry name" value="Calcineurin-like_PHP"/>
</dbReference>
<dbReference type="GO" id="GO:0016787">
    <property type="term" value="F:hydrolase activity"/>
    <property type="evidence" value="ECO:0007669"/>
    <property type="project" value="InterPro"/>
</dbReference>
<dbReference type="SUPFAM" id="SSF56300">
    <property type="entry name" value="Metallo-dependent phosphatases"/>
    <property type="match status" value="1"/>
</dbReference>
<proteinExistence type="predicted"/>
<dbReference type="Gene3D" id="3.60.21.10">
    <property type="match status" value="1"/>
</dbReference>
<evidence type="ECO:0000313" key="2">
    <source>
        <dbReference type="EMBL" id="RGT12208.1"/>
    </source>
</evidence>
<dbReference type="InterPro" id="IPR029052">
    <property type="entry name" value="Metallo-depent_PP-like"/>
</dbReference>